<dbReference type="InterPro" id="IPR029068">
    <property type="entry name" value="Glyas_Bleomycin-R_OHBP_Dase"/>
</dbReference>
<keyword evidence="3" id="KW-1185">Reference proteome</keyword>
<name>A0A328BML5_9CAUL</name>
<organism evidence="2 3">
    <name type="scientific">Phenylobacterium kunshanense</name>
    <dbReference type="NCBI Taxonomy" id="1445034"/>
    <lineage>
        <taxon>Bacteria</taxon>
        <taxon>Pseudomonadati</taxon>
        <taxon>Pseudomonadota</taxon>
        <taxon>Alphaproteobacteria</taxon>
        <taxon>Caulobacterales</taxon>
        <taxon>Caulobacteraceae</taxon>
        <taxon>Phenylobacterium</taxon>
    </lineage>
</organism>
<protein>
    <submittedName>
        <fullName evidence="2">VOC family protein</fullName>
    </submittedName>
</protein>
<dbReference type="SUPFAM" id="SSF54593">
    <property type="entry name" value="Glyoxalase/Bleomycin resistance protein/Dihydroxybiphenyl dioxygenase"/>
    <property type="match status" value="1"/>
</dbReference>
<feature type="domain" description="VOC" evidence="1">
    <location>
        <begin position="4"/>
        <end position="128"/>
    </location>
</feature>
<dbReference type="Gene3D" id="3.10.180.10">
    <property type="entry name" value="2,3-Dihydroxybiphenyl 1,2-Dioxygenase, domain 1"/>
    <property type="match status" value="1"/>
</dbReference>
<dbReference type="Proteomes" id="UP000249524">
    <property type="component" value="Unassembled WGS sequence"/>
</dbReference>
<dbReference type="EMBL" id="QFYS01000002">
    <property type="protein sequence ID" value="RAK67236.1"/>
    <property type="molecule type" value="Genomic_DNA"/>
</dbReference>
<gene>
    <name evidence="2" type="ORF">DJ019_04705</name>
</gene>
<evidence type="ECO:0000313" key="2">
    <source>
        <dbReference type="EMBL" id="RAK67236.1"/>
    </source>
</evidence>
<dbReference type="PANTHER" id="PTHR36503:SF1">
    <property type="entry name" value="BLR2520 PROTEIN"/>
    <property type="match status" value="1"/>
</dbReference>
<dbReference type="PROSITE" id="PS51819">
    <property type="entry name" value="VOC"/>
    <property type="match status" value="1"/>
</dbReference>
<comment type="caution">
    <text evidence="2">The sequence shown here is derived from an EMBL/GenBank/DDBJ whole genome shotgun (WGS) entry which is preliminary data.</text>
</comment>
<proteinExistence type="predicted"/>
<accession>A0A328BML5</accession>
<reference evidence="2 3" key="1">
    <citation type="submission" date="2018-05" db="EMBL/GenBank/DDBJ databases">
        <authorList>
            <person name="Lanie J.A."/>
            <person name="Ng W.-L."/>
            <person name="Kazmierczak K.M."/>
            <person name="Andrzejewski T.M."/>
            <person name="Davidsen T.M."/>
            <person name="Wayne K.J."/>
            <person name="Tettelin H."/>
            <person name="Glass J.I."/>
            <person name="Rusch D."/>
            <person name="Podicherti R."/>
            <person name="Tsui H.-C.T."/>
            <person name="Winkler M.E."/>
        </authorList>
    </citation>
    <scope>NUCLEOTIDE SEQUENCE [LARGE SCALE GENOMIC DNA]</scope>
    <source>
        <strain evidence="2 3">BUT-10</strain>
    </source>
</reference>
<sequence>MKPKISLITLGARDLPRMIAFYRDGLGFPTHNYTPGDDMVMFALEGTWLGLFPREAQAEDAQVTAGGSGFQGVVLSHNAPSKEEVDRVFAQALAAGATATKQPQDVFWGGYSGYFADPEGNLWEVAWNPFTDLT</sequence>
<dbReference type="InterPro" id="IPR004360">
    <property type="entry name" value="Glyas_Fos-R_dOase_dom"/>
</dbReference>
<evidence type="ECO:0000259" key="1">
    <source>
        <dbReference type="PROSITE" id="PS51819"/>
    </source>
</evidence>
<dbReference type="AlphaFoldDB" id="A0A328BML5"/>
<dbReference type="PANTHER" id="PTHR36503">
    <property type="entry name" value="BLR2520 PROTEIN"/>
    <property type="match status" value="1"/>
</dbReference>
<evidence type="ECO:0000313" key="3">
    <source>
        <dbReference type="Proteomes" id="UP000249524"/>
    </source>
</evidence>
<dbReference type="Pfam" id="PF00903">
    <property type="entry name" value="Glyoxalase"/>
    <property type="match status" value="1"/>
</dbReference>
<dbReference type="RefSeq" id="WP_111274847.1">
    <property type="nucleotide sequence ID" value="NZ_QFYS01000002.1"/>
</dbReference>
<dbReference type="InterPro" id="IPR037523">
    <property type="entry name" value="VOC_core"/>
</dbReference>
<dbReference type="OrthoDB" id="9798430at2"/>